<evidence type="ECO:0000313" key="1">
    <source>
        <dbReference type="EMBL" id="CAK5283353.1"/>
    </source>
</evidence>
<sequence>MLVPDERMREAISALQETTVLISARTQSLHLDLARSKRALKEKQRLICELQEKLRLTHVLLQLLARRKAVEVELDVLEKRVSATAHHIDTWHQRVVFAEEDCAQWESLCEDAHRHHEELKRDMLCLREMY</sequence>
<dbReference type="AlphaFoldDB" id="A0AAD2HZA4"/>
<reference evidence="1" key="1">
    <citation type="submission" date="2023-11" db="EMBL/GenBank/DDBJ databases">
        <authorList>
            <person name="De Vega J J."/>
            <person name="De Vega J J."/>
        </authorList>
    </citation>
    <scope>NUCLEOTIDE SEQUENCE</scope>
</reference>
<keyword evidence="2" id="KW-1185">Reference proteome</keyword>
<organism evidence="1 2">
    <name type="scientific">Mycena citricolor</name>
    <dbReference type="NCBI Taxonomy" id="2018698"/>
    <lineage>
        <taxon>Eukaryota</taxon>
        <taxon>Fungi</taxon>
        <taxon>Dikarya</taxon>
        <taxon>Basidiomycota</taxon>
        <taxon>Agaricomycotina</taxon>
        <taxon>Agaricomycetes</taxon>
        <taxon>Agaricomycetidae</taxon>
        <taxon>Agaricales</taxon>
        <taxon>Marasmiineae</taxon>
        <taxon>Mycenaceae</taxon>
        <taxon>Mycena</taxon>
    </lineage>
</organism>
<evidence type="ECO:0000313" key="2">
    <source>
        <dbReference type="Proteomes" id="UP001295794"/>
    </source>
</evidence>
<gene>
    <name evidence="1" type="ORF">MYCIT1_LOCUS35823</name>
</gene>
<proteinExistence type="predicted"/>
<comment type="caution">
    <text evidence="1">The sequence shown here is derived from an EMBL/GenBank/DDBJ whole genome shotgun (WGS) entry which is preliminary data.</text>
</comment>
<protein>
    <submittedName>
        <fullName evidence="1">Uncharacterized protein</fullName>
    </submittedName>
</protein>
<dbReference type="Proteomes" id="UP001295794">
    <property type="component" value="Unassembled WGS sequence"/>
</dbReference>
<dbReference type="EMBL" id="CAVNYO010000466">
    <property type="protein sequence ID" value="CAK5283353.1"/>
    <property type="molecule type" value="Genomic_DNA"/>
</dbReference>
<name>A0AAD2HZA4_9AGAR</name>
<accession>A0AAD2HZA4</accession>